<feature type="transmembrane region" description="Helical" evidence="6">
    <location>
        <begin position="155"/>
        <end position="178"/>
    </location>
</feature>
<evidence type="ECO:0000256" key="2">
    <source>
        <dbReference type="ARBA" id="ARBA00022475"/>
    </source>
</evidence>
<dbReference type="SUPFAM" id="SSF81665">
    <property type="entry name" value="Calcium ATPase, transmembrane domain M"/>
    <property type="match status" value="1"/>
</dbReference>
<protein>
    <submittedName>
        <fullName evidence="7">Na+-driven multidrug efflux pump</fullName>
    </submittedName>
</protein>
<dbReference type="InterPro" id="IPR050833">
    <property type="entry name" value="Poly_Biosynth_Transport"/>
</dbReference>
<feature type="transmembrane region" description="Helical" evidence="6">
    <location>
        <begin position="437"/>
        <end position="459"/>
    </location>
</feature>
<proteinExistence type="predicted"/>
<dbReference type="RefSeq" id="WP_093917853.1">
    <property type="nucleotide sequence ID" value="NZ_FONW01000001.1"/>
</dbReference>
<dbReference type="InterPro" id="IPR002528">
    <property type="entry name" value="MATE_fam"/>
</dbReference>
<feature type="transmembrane region" description="Helical" evidence="6">
    <location>
        <begin position="84"/>
        <end position="111"/>
    </location>
</feature>
<feature type="transmembrane region" description="Helical" evidence="6">
    <location>
        <begin position="406"/>
        <end position="425"/>
    </location>
</feature>
<feature type="transmembrane region" description="Helical" evidence="6">
    <location>
        <begin position="12"/>
        <end position="36"/>
    </location>
</feature>
<dbReference type="AlphaFoldDB" id="A0A1I2AEK6"/>
<evidence type="ECO:0000313" key="8">
    <source>
        <dbReference type="Proteomes" id="UP000198964"/>
    </source>
</evidence>
<evidence type="ECO:0000256" key="6">
    <source>
        <dbReference type="SAM" id="Phobius"/>
    </source>
</evidence>
<dbReference type="InterPro" id="IPR023298">
    <property type="entry name" value="ATPase_P-typ_TM_dom_sf"/>
</dbReference>
<keyword evidence="3 6" id="KW-0812">Transmembrane</keyword>
<feature type="transmembrane region" description="Helical" evidence="6">
    <location>
        <begin position="313"/>
        <end position="332"/>
    </location>
</feature>
<name>A0A1I2AEK6_9BACT</name>
<dbReference type="PANTHER" id="PTHR30250:SF26">
    <property type="entry name" value="PSMA PROTEIN"/>
    <property type="match status" value="1"/>
</dbReference>
<feature type="transmembrane region" description="Helical" evidence="6">
    <location>
        <begin position="244"/>
        <end position="266"/>
    </location>
</feature>
<keyword evidence="5 6" id="KW-0472">Membrane</keyword>
<dbReference type="GO" id="GO:0005886">
    <property type="term" value="C:plasma membrane"/>
    <property type="evidence" value="ECO:0007669"/>
    <property type="project" value="UniProtKB-SubCell"/>
</dbReference>
<sequence length="518" mass="58205">MQPAKRVAVNTGILYARMAITVFISLYATRLVLAALGAEDYGIFNVVGGSIAMLAFLNSAMASATQRFMSYAQGEEDKDKQKKIFNVSILIHLIIGFILIILLEVLGYFLFEGVLNIDQTRMDEAKLIYHFLVISTFVKVISVPYDAVVNAHENMLFVAILGIIEAFAKLGIAFYVTYTNQDKLASYGFLMAGLAIFLLLILRVYCHRKYDEVEIKPKRYYDKSLFKEMTSFAGWSLLNSASSIITMQGMSIVLNSFFGVIVNAAQGIANQIAGQLMAFSNTMLKALNPVLVKSEGGKRRREMINITMTGSKFSFFLLAFFAIPSILEMPYILGAWLKEVPEWAILFCRLELVRNLINQLMVVLQSGIGAEGRVKNFSIVRSISYFLPLPLAILFFSLGFPPYFMYIAWIFCWSIMGVVIVVYFANKNYGLSVREYIFNVLLPCFYLFGITMGGGYLVLSILPSSFIRLILVVTSTSLLFALSFWFISINSKERELLIGVGGKLLQKFIKREKQVVSN</sequence>
<dbReference type="EMBL" id="FONW01000001">
    <property type="protein sequence ID" value="SFE41988.1"/>
    <property type="molecule type" value="Genomic_DNA"/>
</dbReference>
<keyword evidence="8" id="KW-1185">Reference proteome</keyword>
<feature type="transmembrane region" description="Helical" evidence="6">
    <location>
        <begin position="382"/>
        <end position="400"/>
    </location>
</feature>
<evidence type="ECO:0000256" key="1">
    <source>
        <dbReference type="ARBA" id="ARBA00004651"/>
    </source>
</evidence>
<organism evidence="7 8">
    <name type="scientific">Sunxiuqinia elliptica</name>
    <dbReference type="NCBI Taxonomy" id="655355"/>
    <lineage>
        <taxon>Bacteria</taxon>
        <taxon>Pseudomonadati</taxon>
        <taxon>Bacteroidota</taxon>
        <taxon>Bacteroidia</taxon>
        <taxon>Marinilabiliales</taxon>
        <taxon>Prolixibacteraceae</taxon>
        <taxon>Sunxiuqinia</taxon>
    </lineage>
</organism>
<gene>
    <name evidence="7" type="ORF">SAMN05216283_10192</name>
</gene>
<comment type="subcellular location">
    <subcellularLocation>
        <location evidence="1">Cell membrane</location>
        <topology evidence="1">Multi-pass membrane protein</topology>
    </subcellularLocation>
</comment>
<dbReference type="Proteomes" id="UP000198964">
    <property type="component" value="Unassembled WGS sequence"/>
</dbReference>
<feature type="transmembrane region" description="Helical" evidence="6">
    <location>
        <begin position="127"/>
        <end position="148"/>
    </location>
</feature>
<dbReference type="GO" id="GO:0015297">
    <property type="term" value="F:antiporter activity"/>
    <property type="evidence" value="ECO:0007669"/>
    <property type="project" value="InterPro"/>
</dbReference>
<dbReference type="GO" id="GO:0042910">
    <property type="term" value="F:xenobiotic transmembrane transporter activity"/>
    <property type="evidence" value="ECO:0007669"/>
    <property type="project" value="InterPro"/>
</dbReference>
<feature type="transmembrane region" description="Helical" evidence="6">
    <location>
        <begin position="184"/>
        <end position="206"/>
    </location>
</feature>
<evidence type="ECO:0000313" key="7">
    <source>
        <dbReference type="EMBL" id="SFE41988.1"/>
    </source>
</evidence>
<feature type="transmembrane region" description="Helical" evidence="6">
    <location>
        <begin position="42"/>
        <end position="63"/>
    </location>
</feature>
<accession>A0A1I2AEK6</accession>
<keyword evidence="4 6" id="KW-1133">Transmembrane helix</keyword>
<evidence type="ECO:0000256" key="5">
    <source>
        <dbReference type="ARBA" id="ARBA00023136"/>
    </source>
</evidence>
<keyword evidence="2" id="KW-1003">Cell membrane</keyword>
<dbReference type="PANTHER" id="PTHR30250">
    <property type="entry name" value="PST FAMILY PREDICTED COLANIC ACID TRANSPORTER"/>
    <property type="match status" value="1"/>
</dbReference>
<reference evidence="7 8" key="1">
    <citation type="submission" date="2016-10" db="EMBL/GenBank/DDBJ databases">
        <authorList>
            <person name="de Groot N.N."/>
        </authorList>
    </citation>
    <scope>NUCLEOTIDE SEQUENCE [LARGE SCALE GENOMIC DNA]</scope>
    <source>
        <strain evidence="7 8">CGMCC 1.9156</strain>
    </source>
</reference>
<dbReference type="STRING" id="655355.SAMN05216283_10192"/>
<evidence type="ECO:0000256" key="4">
    <source>
        <dbReference type="ARBA" id="ARBA00022989"/>
    </source>
</evidence>
<dbReference type="Pfam" id="PF01554">
    <property type="entry name" value="MatE"/>
    <property type="match status" value="1"/>
</dbReference>
<feature type="transmembrane region" description="Helical" evidence="6">
    <location>
        <begin position="465"/>
        <end position="487"/>
    </location>
</feature>
<evidence type="ECO:0000256" key="3">
    <source>
        <dbReference type="ARBA" id="ARBA00022692"/>
    </source>
</evidence>